<name>A0A9P8IFC6_MORAP</name>
<feature type="region of interest" description="Disordered" evidence="2">
    <location>
        <begin position="364"/>
        <end position="410"/>
    </location>
</feature>
<organism evidence="4 5">
    <name type="scientific">Mortierella alpina</name>
    <name type="common">Oleaginous fungus</name>
    <name type="synonym">Mortierella renispora</name>
    <dbReference type="NCBI Taxonomy" id="64518"/>
    <lineage>
        <taxon>Eukaryota</taxon>
        <taxon>Fungi</taxon>
        <taxon>Fungi incertae sedis</taxon>
        <taxon>Mucoromycota</taxon>
        <taxon>Mortierellomycotina</taxon>
        <taxon>Mortierellomycetes</taxon>
        <taxon>Mortierellales</taxon>
        <taxon>Mortierellaceae</taxon>
        <taxon>Mortierella</taxon>
    </lineage>
</organism>
<gene>
    <name evidence="4" type="ORF">KVV02_000200</name>
</gene>
<feature type="compositionally biased region" description="Low complexity" evidence="2">
    <location>
        <begin position="369"/>
        <end position="385"/>
    </location>
</feature>
<dbReference type="Pfam" id="PF03221">
    <property type="entry name" value="HTH_Tnp_Tc5"/>
    <property type="match status" value="1"/>
</dbReference>
<sequence length="481" mass="52558">MARHSRTVKGITHEQRYQLCLKKQACPNMKQSELASWFKDQYAFSISQPTISHSLKKSNEILATGPSAPGIEPNGVRKRRVRHPELELAIYQWLSNKRSDGTGLISGPVLIAQAKKIAQEMNIHDTVFCPGWLARFKARYGIQSLRSHGGGSRHQESQQMTASPTTTPVATSITIANDSATSSCSPSPTTSPPPSPTESSPCTAPSFRNSISAVAGLIEVRPSIAVPATIDSTHAALQLHQQHQHDMYLPDPAAIPPHTDGHLEAVASRHCMAVAEHQKHDEHHLQQPQQHHRDAHILQPYRRHPHHNPSQSHHTFASIQSSTSPSHASSPTAMHLEFLHSIPIASSPSESSFRQQHLGLASTDALIGPPSVSSSSSSLPASPISHGQTPFTNGSDAYQSSAATSGSITPFDRTQELDLREVPQTLQQGRRLVLQLRKYVSSHLQDPTRALSALEVLQSELELTRTREAITISESEEMDAQ</sequence>
<feature type="compositionally biased region" description="Polar residues" evidence="2">
    <location>
        <begin position="308"/>
        <end position="320"/>
    </location>
</feature>
<dbReference type="Pfam" id="PF18107">
    <property type="entry name" value="HTH_ABP1_N"/>
    <property type="match status" value="1"/>
</dbReference>
<feature type="region of interest" description="Disordered" evidence="2">
    <location>
        <begin position="146"/>
        <end position="204"/>
    </location>
</feature>
<dbReference type="InterPro" id="IPR041188">
    <property type="entry name" value="HTH_ABP1_N"/>
</dbReference>
<dbReference type="AlphaFoldDB" id="A0A9P8IFC6"/>
<dbReference type="SUPFAM" id="SSF46689">
    <property type="entry name" value="Homeodomain-like"/>
    <property type="match status" value="2"/>
</dbReference>
<dbReference type="Gene3D" id="1.10.10.60">
    <property type="entry name" value="Homeodomain-like"/>
    <property type="match status" value="2"/>
</dbReference>
<dbReference type="Proteomes" id="UP000717515">
    <property type="component" value="Unassembled WGS sequence"/>
</dbReference>
<comment type="caution">
    <text evidence="4">The sequence shown here is derived from an EMBL/GenBank/DDBJ whole genome shotgun (WGS) entry which is preliminary data.</text>
</comment>
<evidence type="ECO:0000313" key="4">
    <source>
        <dbReference type="EMBL" id="KAG9327754.1"/>
    </source>
</evidence>
<reference evidence="4" key="1">
    <citation type="submission" date="2021-07" db="EMBL/GenBank/DDBJ databases">
        <title>Draft genome of Mortierella alpina, strain LL118, isolated from an aspen leaf litter sample.</title>
        <authorList>
            <person name="Yang S."/>
            <person name="Vinatzer B.A."/>
        </authorList>
    </citation>
    <scope>NUCLEOTIDE SEQUENCE</scope>
    <source>
        <strain evidence="4">LL118</strain>
    </source>
</reference>
<accession>A0A9P8IFC6</accession>
<feature type="compositionally biased region" description="Low complexity" evidence="2">
    <location>
        <begin position="161"/>
        <end position="188"/>
    </location>
</feature>
<evidence type="ECO:0000256" key="1">
    <source>
        <dbReference type="ARBA" id="ARBA00023125"/>
    </source>
</evidence>
<feature type="compositionally biased region" description="Polar residues" evidence="2">
    <location>
        <begin position="386"/>
        <end position="408"/>
    </location>
</feature>
<dbReference type="PROSITE" id="PS51253">
    <property type="entry name" value="HTH_CENPB"/>
    <property type="match status" value="1"/>
</dbReference>
<feature type="compositionally biased region" description="Low complexity" evidence="2">
    <location>
        <begin position="321"/>
        <end position="331"/>
    </location>
</feature>
<evidence type="ECO:0000259" key="3">
    <source>
        <dbReference type="PROSITE" id="PS51253"/>
    </source>
</evidence>
<dbReference type="InterPro" id="IPR006600">
    <property type="entry name" value="HTH_CenpB_DNA-bd_dom"/>
</dbReference>
<feature type="region of interest" description="Disordered" evidence="2">
    <location>
        <begin position="302"/>
        <end position="331"/>
    </location>
</feature>
<proteinExistence type="predicted"/>
<dbReference type="SMART" id="SM00674">
    <property type="entry name" value="CENPB"/>
    <property type="match status" value="1"/>
</dbReference>
<evidence type="ECO:0000256" key="2">
    <source>
        <dbReference type="SAM" id="MobiDB-lite"/>
    </source>
</evidence>
<feature type="domain" description="HTH CENPB-type" evidence="3">
    <location>
        <begin position="74"/>
        <end position="146"/>
    </location>
</feature>
<evidence type="ECO:0000313" key="5">
    <source>
        <dbReference type="Proteomes" id="UP000717515"/>
    </source>
</evidence>
<protein>
    <recommendedName>
        <fullName evidence="3">HTH CENPB-type domain-containing protein</fullName>
    </recommendedName>
</protein>
<dbReference type="EMBL" id="JAIFTL010000001">
    <property type="protein sequence ID" value="KAG9327754.1"/>
    <property type="molecule type" value="Genomic_DNA"/>
</dbReference>
<dbReference type="InterPro" id="IPR009057">
    <property type="entry name" value="Homeodomain-like_sf"/>
</dbReference>
<dbReference type="GO" id="GO:0003677">
    <property type="term" value="F:DNA binding"/>
    <property type="evidence" value="ECO:0007669"/>
    <property type="project" value="UniProtKB-KW"/>
</dbReference>
<keyword evidence="1" id="KW-0238">DNA-binding</keyword>